<feature type="binding site" evidence="9">
    <location>
        <position position="207"/>
    </location>
    <ligand>
        <name>Ca(2+)</name>
        <dbReference type="ChEBI" id="CHEBI:29108"/>
        <label>1</label>
    </ligand>
</feature>
<dbReference type="InterPro" id="IPR001818">
    <property type="entry name" value="Pept_M10_metallopeptidase"/>
</dbReference>
<comment type="cofactor">
    <cofactor evidence="9">
        <name>Ca(2+)</name>
        <dbReference type="ChEBI" id="CHEBI:29108"/>
    </cofactor>
    <text evidence="9">Can bind about 5 Ca(2+) ions per subunit.</text>
</comment>
<feature type="binding site" evidence="9">
    <location>
        <position position="179"/>
    </location>
    <ligand>
        <name>Ca(2+)</name>
        <dbReference type="ChEBI" id="CHEBI:29108"/>
        <label>3</label>
    </ligand>
</feature>
<keyword evidence="8" id="KW-0865">Zymogen</keyword>
<evidence type="ECO:0000256" key="2">
    <source>
        <dbReference type="ARBA" id="ARBA00022670"/>
    </source>
</evidence>
<dbReference type="InterPro" id="IPR036365">
    <property type="entry name" value="PGBD-like_sf"/>
</dbReference>
<dbReference type="AlphaFoldDB" id="A0A151IVN5"/>
<dbReference type="KEGG" id="tcz:108767918"/>
<dbReference type="GO" id="GO:0031012">
    <property type="term" value="C:extracellular matrix"/>
    <property type="evidence" value="ECO:0007669"/>
    <property type="project" value="InterPro"/>
</dbReference>
<evidence type="ECO:0000256" key="9">
    <source>
        <dbReference type="PIRSR" id="PIRSR621190-2"/>
    </source>
</evidence>
<dbReference type="GO" id="GO:0005615">
    <property type="term" value="C:extracellular space"/>
    <property type="evidence" value="ECO:0007669"/>
    <property type="project" value="TreeGrafter"/>
</dbReference>
<evidence type="ECO:0000256" key="4">
    <source>
        <dbReference type="ARBA" id="ARBA00022729"/>
    </source>
</evidence>
<dbReference type="GO" id="GO:0008270">
    <property type="term" value="F:zinc ion binding"/>
    <property type="evidence" value="ECO:0007669"/>
    <property type="project" value="InterPro"/>
</dbReference>
<feature type="binding site" evidence="9">
    <location>
        <position position="166"/>
    </location>
    <ligand>
        <name>Zn(2+)</name>
        <dbReference type="ChEBI" id="CHEBI:29105"/>
        <label>1</label>
    </ligand>
</feature>
<protein>
    <submittedName>
        <fullName evidence="11">Matrix metalloproteinase-16</fullName>
    </submittedName>
</protein>
<dbReference type="GO" id="GO:0030574">
    <property type="term" value="P:collagen catabolic process"/>
    <property type="evidence" value="ECO:0007669"/>
    <property type="project" value="TreeGrafter"/>
</dbReference>
<dbReference type="InterPro" id="IPR021158">
    <property type="entry name" value="Pept_M10A_Zn_BS"/>
</dbReference>
<feature type="binding site" evidence="9">
    <location>
        <position position="202"/>
    </location>
    <ligand>
        <name>Zn(2+)</name>
        <dbReference type="ChEBI" id="CHEBI:29105"/>
        <label>1</label>
    </ligand>
</feature>
<dbReference type="Gene3D" id="3.40.390.10">
    <property type="entry name" value="Collagenase (Catalytic Domain)"/>
    <property type="match status" value="1"/>
</dbReference>
<comment type="similarity">
    <text evidence="1">Belongs to the peptidase M10A family.</text>
</comment>
<evidence type="ECO:0000256" key="7">
    <source>
        <dbReference type="ARBA" id="ARBA00023049"/>
    </source>
</evidence>
<dbReference type="OrthoDB" id="406838at2759"/>
<proteinExistence type="inferred from homology"/>
<keyword evidence="5" id="KW-0378">Hydrolase</keyword>
<gene>
    <name evidence="11" type="ORF">ALC57_16043</name>
</gene>
<dbReference type="GO" id="GO:0004222">
    <property type="term" value="F:metalloendopeptidase activity"/>
    <property type="evidence" value="ECO:0007669"/>
    <property type="project" value="InterPro"/>
</dbReference>
<feature type="binding site" evidence="9">
    <location>
        <position position="207"/>
    </location>
    <ligand>
        <name>Ca(2+)</name>
        <dbReference type="ChEBI" id="CHEBI:29108"/>
        <label>3</label>
    </ligand>
</feature>
<evidence type="ECO:0000256" key="3">
    <source>
        <dbReference type="ARBA" id="ARBA00022723"/>
    </source>
</evidence>
<dbReference type="PANTHER" id="PTHR10201:SF291">
    <property type="entry name" value="MATRIX METALLOPROTEINASE 1, ISOFORM C-RELATED"/>
    <property type="match status" value="1"/>
</dbReference>
<evidence type="ECO:0000313" key="12">
    <source>
        <dbReference type="Proteomes" id="UP000078492"/>
    </source>
</evidence>
<evidence type="ECO:0000256" key="8">
    <source>
        <dbReference type="ARBA" id="ARBA00023145"/>
    </source>
</evidence>
<dbReference type="PRINTS" id="PR00138">
    <property type="entry name" value="MATRIXIN"/>
</dbReference>
<evidence type="ECO:0000256" key="1">
    <source>
        <dbReference type="ARBA" id="ARBA00010370"/>
    </source>
</evidence>
<dbReference type="Proteomes" id="UP000078492">
    <property type="component" value="Unassembled WGS sequence"/>
</dbReference>
<name>A0A151IVN5_9HYME</name>
<evidence type="ECO:0000313" key="11">
    <source>
        <dbReference type="EMBL" id="KYN11796.1"/>
    </source>
</evidence>
<feature type="binding site" evidence="9">
    <location>
        <position position="180"/>
    </location>
    <ligand>
        <name>Ca(2+)</name>
        <dbReference type="ChEBI" id="CHEBI:29108"/>
        <label>3</label>
    </ligand>
</feature>
<accession>A0A151IVN5</accession>
<dbReference type="Pfam" id="PF00413">
    <property type="entry name" value="Peptidase_M10"/>
    <property type="match status" value="1"/>
</dbReference>
<reference evidence="11 12" key="1">
    <citation type="submission" date="2015-09" db="EMBL/GenBank/DDBJ databases">
        <title>Trachymyrmex cornetzi WGS genome.</title>
        <authorList>
            <person name="Nygaard S."/>
            <person name="Hu H."/>
            <person name="Boomsma J."/>
            <person name="Zhang G."/>
        </authorList>
    </citation>
    <scope>NUCLEOTIDE SEQUENCE [LARGE SCALE GENOMIC DNA]</scope>
    <source>
        <strain evidence="11">Tcor2-1</strain>
        <tissue evidence="11">Whole body</tissue>
    </source>
</reference>
<sequence>MSLTFIIIIIVFVAITFTTTTTIRTAATNRESIDTEVILYLQKYGYLSKADNNTQLSFEEGELKQVISLFQEYYQIQGDGMNNYTLYQMRKPRCGRPDIYEYNIGRRKWAKTHLTWNFQLADPQTLQTTEFAFSLWAANSSLSFEHKTVNPDILIFYRSGTHTYADRRRNEEICTSSLDGPGGVLTHAFYPPTVNNYSSEIHIDSTEPWHIYLTDKSASSNKDYLLNTLIPKRIR</sequence>
<dbReference type="PANTHER" id="PTHR10201">
    <property type="entry name" value="MATRIX METALLOPROTEINASE"/>
    <property type="match status" value="1"/>
</dbReference>
<keyword evidence="7" id="KW-0482">Metalloprotease</keyword>
<keyword evidence="6 9" id="KW-0862">Zinc</keyword>
<keyword evidence="3 9" id="KW-0479">Metal-binding</keyword>
<feature type="domain" description="Peptidase M10 metallopeptidase" evidence="10">
    <location>
        <begin position="108"/>
        <end position="213"/>
    </location>
</feature>
<feature type="binding site" evidence="9">
    <location>
        <position position="196"/>
    </location>
    <ligand>
        <name>Ca(2+)</name>
        <dbReference type="ChEBI" id="CHEBI:29108"/>
        <label>2</label>
    </ligand>
</feature>
<dbReference type="SUPFAM" id="SSF55486">
    <property type="entry name" value="Metalloproteases ('zincins'), catalytic domain"/>
    <property type="match status" value="1"/>
</dbReference>
<keyword evidence="2" id="KW-0645">Protease</keyword>
<keyword evidence="9" id="KW-0106">Calcium</keyword>
<dbReference type="EMBL" id="KQ980888">
    <property type="protein sequence ID" value="KYN11796.1"/>
    <property type="molecule type" value="Genomic_DNA"/>
</dbReference>
<dbReference type="InterPro" id="IPR024079">
    <property type="entry name" value="MetalloPept_cat_dom_sf"/>
</dbReference>
<keyword evidence="4" id="KW-0732">Signal</keyword>
<dbReference type="GO" id="GO:0006508">
    <property type="term" value="P:proteolysis"/>
    <property type="evidence" value="ECO:0007669"/>
    <property type="project" value="UniProtKB-KW"/>
</dbReference>
<feature type="binding site" evidence="9">
    <location>
        <position position="162"/>
    </location>
    <ligand>
        <name>Zn(2+)</name>
        <dbReference type="ChEBI" id="CHEBI:29105"/>
        <label>1</label>
    </ligand>
</feature>
<evidence type="ECO:0000256" key="5">
    <source>
        <dbReference type="ARBA" id="ARBA00022801"/>
    </source>
</evidence>
<feature type="binding site" evidence="9">
    <location>
        <position position="152"/>
    </location>
    <ligand>
        <name>Ca(2+)</name>
        <dbReference type="ChEBI" id="CHEBI:29108"/>
        <label>2</label>
    </ligand>
</feature>
<feature type="binding site" evidence="9">
    <location>
        <position position="187"/>
    </location>
    <ligand>
        <name>Zn(2+)</name>
        <dbReference type="ChEBI" id="CHEBI:29105"/>
        <label>1</label>
    </ligand>
</feature>
<dbReference type="GO" id="GO:0030198">
    <property type="term" value="P:extracellular matrix organization"/>
    <property type="evidence" value="ECO:0007669"/>
    <property type="project" value="TreeGrafter"/>
</dbReference>
<dbReference type="STRING" id="471704.A0A151IVN5"/>
<organism evidence="11 12">
    <name type="scientific">Trachymyrmex cornetzi</name>
    <dbReference type="NCBI Taxonomy" id="471704"/>
    <lineage>
        <taxon>Eukaryota</taxon>
        <taxon>Metazoa</taxon>
        <taxon>Ecdysozoa</taxon>
        <taxon>Arthropoda</taxon>
        <taxon>Hexapoda</taxon>
        <taxon>Insecta</taxon>
        <taxon>Pterygota</taxon>
        <taxon>Neoptera</taxon>
        <taxon>Endopterygota</taxon>
        <taxon>Hymenoptera</taxon>
        <taxon>Apocrita</taxon>
        <taxon>Aculeata</taxon>
        <taxon>Formicoidea</taxon>
        <taxon>Formicidae</taxon>
        <taxon>Myrmicinae</taxon>
        <taxon>Trachymyrmex</taxon>
    </lineage>
</organism>
<dbReference type="SUPFAM" id="SSF47090">
    <property type="entry name" value="PGBD-like"/>
    <property type="match status" value="1"/>
</dbReference>
<dbReference type="PROSITE" id="PS00546">
    <property type="entry name" value="CYSTEINE_SWITCH"/>
    <property type="match status" value="1"/>
</dbReference>
<feature type="binding site" description="in inhibited form" evidence="9">
    <location>
        <position position="94"/>
    </location>
    <ligand>
        <name>Zn(2+)</name>
        <dbReference type="ChEBI" id="CHEBI:29105"/>
        <label>2</label>
        <note>catalytic</note>
    </ligand>
</feature>
<evidence type="ECO:0000259" key="10">
    <source>
        <dbReference type="Pfam" id="PF00413"/>
    </source>
</evidence>
<keyword evidence="12" id="KW-1185">Reference proteome</keyword>
<evidence type="ECO:0000256" key="6">
    <source>
        <dbReference type="ARBA" id="ARBA00022833"/>
    </source>
</evidence>
<comment type="cofactor">
    <cofactor evidence="9">
        <name>Zn(2+)</name>
        <dbReference type="ChEBI" id="CHEBI:29105"/>
    </cofactor>
    <text evidence="9">Binds 2 Zn(2+) ions per subunit.</text>
</comment>
<dbReference type="InterPro" id="IPR021190">
    <property type="entry name" value="Pept_M10A"/>
</dbReference>
<feature type="binding site" evidence="9">
    <location>
        <position position="204"/>
    </location>
    <ligand>
        <name>Ca(2+)</name>
        <dbReference type="ChEBI" id="CHEBI:29108"/>
        <label>3</label>
    </ligand>
</feature>